<dbReference type="PANTHER" id="PTHR13261:SF0">
    <property type="entry name" value="BRCA2 AND CDKN1A-INTERACTING PROTEIN"/>
    <property type="match status" value="1"/>
</dbReference>
<accession>A0A0J9T8Y1</accession>
<evidence type="ECO:0000313" key="3">
    <source>
        <dbReference type="EMBL" id="KMZ91441.1"/>
    </source>
</evidence>
<evidence type="ECO:0000256" key="1">
    <source>
        <dbReference type="ARBA" id="ARBA00006781"/>
    </source>
</evidence>
<evidence type="ECO:0000256" key="2">
    <source>
        <dbReference type="SAM" id="MobiDB-lite"/>
    </source>
</evidence>
<gene>
    <name evidence="3" type="ORF">PVMG_00314</name>
</gene>
<evidence type="ECO:0008006" key="5">
    <source>
        <dbReference type="Google" id="ProtNLM"/>
    </source>
</evidence>
<feature type="compositionally biased region" description="Low complexity" evidence="2">
    <location>
        <begin position="1"/>
        <end position="17"/>
    </location>
</feature>
<sequence length="395" mass="43184">MAKQGEGPSEGESSQGSAPLEGGIADGTTPHGEVREKKKNGKLKNGKGKHPSGGRRNGVERSESLKGVKKSGAKGGRKRKVMKQLKRKGKVKERGGSGSEEDSEVSEGGSSEGSGEDLLEVDFEMIDPSDKYKDNVRILLRSTELYPNLKCTEELVSIICDQQNIGKFLCVASGQRVGEKEGASENVAAGGEADLSSGDGNNVVGFLTIINLNQYAEIAALKELLLQKVKKVNAPDYVESAKRITSLLLTSETKNVGLLLGHRILNTPISLVPLIHKNVIEDVYWSQGIEDLDESEKKFYFFDFLLIYTKVYHTAEGELIFANYEEEHFFQHKTDHVMWNNNNVKKFYEAVEQKNREVTYKEFATVFVVPFGQVGAALKQMESGVSGVSSVSGGG</sequence>
<dbReference type="Pfam" id="PF13862">
    <property type="entry name" value="BCCIP"/>
    <property type="match status" value="1"/>
</dbReference>
<dbReference type="GO" id="GO:0005634">
    <property type="term" value="C:nucleus"/>
    <property type="evidence" value="ECO:0007669"/>
    <property type="project" value="TreeGrafter"/>
</dbReference>
<evidence type="ECO:0000313" key="4">
    <source>
        <dbReference type="Proteomes" id="UP000053776"/>
    </source>
</evidence>
<reference evidence="3 4" key="1">
    <citation type="submission" date="2011-08" db="EMBL/GenBank/DDBJ databases">
        <title>The Genome Sequence of Plasmodium vivax Mauritania I.</title>
        <authorList>
            <consortium name="The Broad Institute Genome Sequencing Platform"/>
            <consortium name="The Broad Institute Genome Sequencing Center for Infectious Disease"/>
            <person name="Neafsey D."/>
            <person name="Carlton J."/>
            <person name="Barnwell J."/>
            <person name="Collins W."/>
            <person name="Escalante A."/>
            <person name="Mullikin J."/>
            <person name="Saul A."/>
            <person name="Guigo R."/>
            <person name="Camara F."/>
            <person name="Young S.K."/>
            <person name="Zeng Q."/>
            <person name="Gargeya S."/>
            <person name="Fitzgerald M."/>
            <person name="Haas B."/>
            <person name="Abouelleil A."/>
            <person name="Alvarado L."/>
            <person name="Arachchi H.M."/>
            <person name="Berlin A."/>
            <person name="Brown A."/>
            <person name="Chapman S.B."/>
            <person name="Chen Z."/>
            <person name="Dunbar C."/>
            <person name="Freedman E."/>
            <person name="Gearin G."/>
            <person name="Gellesch M."/>
            <person name="Goldberg J."/>
            <person name="Griggs A."/>
            <person name="Gujja S."/>
            <person name="Heiman D."/>
            <person name="Howarth C."/>
            <person name="Larson L."/>
            <person name="Lui A."/>
            <person name="MacDonald P.J.P."/>
            <person name="Montmayeur A."/>
            <person name="Murphy C."/>
            <person name="Neiman D."/>
            <person name="Pearson M."/>
            <person name="Priest M."/>
            <person name="Roberts A."/>
            <person name="Saif S."/>
            <person name="Shea T."/>
            <person name="Shenoy N."/>
            <person name="Sisk P."/>
            <person name="Stolte C."/>
            <person name="Sykes S."/>
            <person name="Wortman J."/>
            <person name="Nusbaum C."/>
            <person name="Birren B."/>
        </authorList>
    </citation>
    <scope>NUCLEOTIDE SEQUENCE [LARGE SCALE GENOMIC DNA]</scope>
    <source>
        <strain evidence="3 4">Mauritania I</strain>
    </source>
</reference>
<dbReference type="OrthoDB" id="27543at2759"/>
<feature type="compositionally biased region" description="Basic residues" evidence="2">
    <location>
        <begin position="37"/>
        <end position="53"/>
    </location>
</feature>
<dbReference type="EMBL" id="KQ235088">
    <property type="protein sequence ID" value="KMZ91441.1"/>
    <property type="molecule type" value="Genomic_DNA"/>
</dbReference>
<name>A0A0J9T8Y1_PLAVI</name>
<proteinExistence type="inferred from homology"/>
<dbReference type="AlphaFoldDB" id="A0A0J9T8Y1"/>
<organism evidence="3 4">
    <name type="scientific">Plasmodium vivax Mauritania I</name>
    <dbReference type="NCBI Taxonomy" id="1035515"/>
    <lineage>
        <taxon>Eukaryota</taxon>
        <taxon>Sar</taxon>
        <taxon>Alveolata</taxon>
        <taxon>Apicomplexa</taxon>
        <taxon>Aconoidasida</taxon>
        <taxon>Haemosporida</taxon>
        <taxon>Plasmodiidae</taxon>
        <taxon>Plasmodium</taxon>
        <taxon>Plasmodium (Plasmodium)</taxon>
    </lineage>
</organism>
<feature type="compositionally biased region" description="Basic residues" evidence="2">
    <location>
        <begin position="67"/>
        <end position="91"/>
    </location>
</feature>
<dbReference type="PANTHER" id="PTHR13261">
    <property type="entry name" value="BRCA2 AND CDKN1A INTERACTING PROTEIN"/>
    <property type="match status" value="1"/>
</dbReference>
<protein>
    <recommendedName>
        <fullName evidence="5">Protein BCP1</fullName>
    </recommendedName>
</protein>
<feature type="compositionally biased region" description="Basic and acidic residues" evidence="2">
    <location>
        <begin position="57"/>
        <end position="66"/>
    </location>
</feature>
<dbReference type="InterPro" id="IPR025602">
    <property type="entry name" value="BCP1_family"/>
</dbReference>
<comment type="similarity">
    <text evidence="1">Belongs to the BCP1 family.</text>
</comment>
<feature type="region of interest" description="Disordered" evidence="2">
    <location>
        <begin position="1"/>
        <end position="118"/>
    </location>
</feature>
<dbReference type="Proteomes" id="UP000053776">
    <property type="component" value="Unassembled WGS sequence"/>
</dbReference>